<dbReference type="OrthoDB" id="4398651at2"/>
<reference evidence="3" key="2">
    <citation type="submission" date="2015-05" db="EMBL/GenBank/DDBJ databases">
        <title>Complete genome sequence of Corynebacterium uterequi DSM 45634, isolated from the uterus of a maiden mare.</title>
        <authorList>
            <person name="Ruckert C."/>
            <person name="Albersmeier A."/>
            <person name="Winkler A."/>
            <person name="Tauch A."/>
        </authorList>
    </citation>
    <scope>NUCLEOTIDE SEQUENCE [LARGE SCALE GENOMIC DNA]</scope>
    <source>
        <strain evidence="3">DSM 45634</strain>
    </source>
</reference>
<sequence>MKFIIDPDSLAAVARATDSNSMHAYQARSGAQSALIGPAYSTASGYDQLGTIHGLSLHSHPGSAAEVLGLVAEELQSVADNLVTTRRAYQDQDTIVARVLRRADIGDSGAAALGLFSTGGLARTPGMHRGEVIVTPAVSLDALLAALGASDSGAVSGAMGVWANIIQAASNIAEGLIEASGYIGANNYGQTSDAIMARLQDSGRATRTIATNAGHFESTLSQLEPARLANIATVQALKTELTALAASGPEGTAVAEIAERAALAHNAVTTQAALAAITPRVMSLSDPLLSTAPNPTATLTTADGGVGFDGTRFIAPHGMVDSLLGYADAHPEQVSRINALTQAAARQAGMPDSPGLIHPETITTAPTTAGTITSPAPLTHAPASTPSSTAAIGTVAQSAVSPARWGAPTRGGDTGTTARAAASPVRSGWDSVSATTRYIMGPQPPRSKILVSDTLVQPSDGKAGTRWNGSASSNGYSSGGTGPRGGERGYRVAPEAPPRSSTPAPLSAEPASPGAGAARGATPASSPVMGGGFANPSRSDKRRAKPPKIMITEVERDANRLALLGEPRKVLPGVIGEWIFEDPDDPNGTYPNKI</sequence>
<feature type="compositionally biased region" description="Low complexity" evidence="1">
    <location>
        <begin position="406"/>
        <end position="422"/>
    </location>
</feature>
<keyword evidence="3" id="KW-1185">Reference proteome</keyword>
<dbReference type="AlphaFoldDB" id="A0A0G3HCZ6"/>
<feature type="region of interest" description="Disordered" evidence="1">
    <location>
        <begin position="456"/>
        <end position="548"/>
    </location>
</feature>
<evidence type="ECO:0000256" key="1">
    <source>
        <dbReference type="SAM" id="MobiDB-lite"/>
    </source>
</evidence>
<dbReference type="Proteomes" id="UP000035548">
    <property type="component" value="Chromosome"/>
</dbReference>
<dbReference type="STRING" id="1072256.CUTER_02885"/>
<gene>
    <name evidence="2" type="ORF">CUTER_02885</name>
</gene>
<dbReference type="RefSeq" id="WP_047259151.1">
    <property type="nucleotide sequence ID" value="NZ_CP011546.1"/>
</dbReference>
<feature type="region of interest" description="Disordered" evidence="1">
    <location>
        <begin position="399"/>
        <end position="424"/>
    </location>
</feature>
<dbReference type="EMBL" id="CP011546">
    <property type="protein sequence ID" value="AKK10590.1"/>
    <property type="molecule type" value="Genomic_DNA"/>
</dbReference>
<organism evidence="2 3">
    <name type="scientific">Corynebacterium uterequi</name>
    <dbReference type="NCBI Taxonomy" id="1072256"/>
    <lineage>
        <taxon>Bacteria</taxon>
        <taxon>Bacillati</taxon>
        <taxon>Actinomycetota</taxon>
        <taxon>Actinomycetes</taxon>
        <taxon>Mycobacteriales</taxon>
        <taxon>Corynebacteriaceae</taxon>
        <taxon>Corynebacterium</taxon>
    </lineage>
</organism>
<evidence type="ECO:0000313" key="2">
    <source>
        <dbReference type="EMBL" id="AKK10590.1"/>
    </source>
</evidence>
<evidence type="ECO:0000313" key="3">
    <source>
        <dbReference type="Proteomes" id="UP000035548"/>
    </source>
</evidence>
<name>A0A0G3HCZ6_9CORY</name>
<feature type="compositionally biased region" description="Low complexity" evidence="1">
    <location>
        <begin position="501"/>
        <end position="527"/>
    </location>
</feature>
<protein>
    <submittedName>
        <fullName evidence="2">Uncharacterized protein</fullName>
    </submittedName>
</protein>
<dbReference type="KEGG" id="cut:CUTER_02885"/>
<accession>A0A0G3HCZ6</accession>
<dbReference type="PATRIC" id="fig|1072256.5.peg.571"/>
<reference evidence="2 3" key="1">
    <citation type="journal article" date="2015" name="Genome Announc.">
        <title>Virulence Factor Genes Detected in the Complete Genome Sequence of Corynebacterium uterequi DSM 45634, Isolated from the Uterus of a Maiden Mare.</title>
        <authorList>
            <person name="Ruckert C."/>
            <person name="Kriete M."/>
            <person name="Jaenicke S."/>
            <person name="Winkler A."/>
            <person name="Tauch A."/>
        </authorList>
    </citation>
    <scope>NUCLEOTIDE SEQUENCE [LARGE SCALE GENOMIC DNA]</scope>
    <source>
        <strain evidence="2 3">DSM 45634</strain>
    </source>
</reference>
<proteinExistence type="predicted"/>